<evidence type="ECO:0000259" key="12">
    <source>
        <dbReference type="Pfam" id="PF07715"/>
    </source>
</evidence>
<protein>
    <submittedName>
        <fullName evidence="13">TonB-linked SusC/RagA family outer membrane protein</fullName>
    </submittedName>
</protein>
<dbReference type="SUPFAM" id="SSF49464">
    <property type="entry name" value="Carboxypeptidase regulatory domain-like"/>
    <property type="match status" value="1"/>
</dbReference>
<dbReference type="PROSITE" id="PS52016">
    <property type="entry name" value="TONB_DEPENDENT_REC_3"/>
    <property type="match status" value="1"/>
</dbReference>
<dbReference type="SUPFAM" id="SSF56935">
    <property type="entry name" value="Porins"/>
    <property type="match status" value="1"/>
</dbReference>
<comment type="similarity">
    <text evidence="8 9">Belongs to the TonB-dependent receptor family.</text>
</comment>
<feature type="chain" id="PRO_5016696555" evidence="10">
    <location>
        <begin position="22"/>
        <end position="1040"/>
    </location>
</feature>
<dbReference type="GO" id="GO:0009279">
    <property type="term" value="C:cell outer membrane"/>
    <property type="evidence" value="ECO:0007669"/>
    <property type="project" value="UniProtKB-SubCell"/>
</dbReference>
<evidence type="ECO:0000256" key="7">
    <source>
        <dbReference type="ARBA" id="ARBA00023237"/>
    </source>
</evidence>
<dbReference type="Gene3D" id="2.40.170.20">
    <property type="entry name" value="TonB-dependent receptor, beta-barrel domain"/>
    <property type="match status" value="1"/>
</dbReference>
<dbReference type="EMBL" id="QPJO01000001">
    <property type="protein sequence ID" value="RCW93350.1"/>
    <property type="molecule type" value="Genomic_DNA"/>
</dbReference>
<organism evidence="13 14">
    <name type="scientific">Winogradskyella arenosi</name>
    <dbReference type="NCBI Taxonomy" id="533325"/>
    <lineage>
        <taxon>Bacteria</taxon>
        <taxon>Pseudomonadati</taxon>
        <taxon>Bacteroidota</taxon>
        <taxon>Flavobacteriia</taxon>
        <taxon>Flavobacteriales</taxon>
        <taxon>Flavobacteriaceae</taxon>
        <taxon>Winogradskyella</taxon>
    </lineage>
</organism>
<keyword evidence="10" id="KW-0732">Signal</keyword>
<evidence type="ECO:0000256" key="6">
    <source>
        <dbReference type="ARBA" id="ARBA00023136"/>
    </source>
</evidence>
<evidence type="ECO:0000256" key="10">
    <source>
        <dbReference type="SAM" id="SignalP"/>
    </source>
</evidence>
<dbReference type="InterPro" id="IPR036942">
    <property type="entry name" value="Beta-barrel_TonB_sf"/>
</dbReference>
<keyword evidence="7 8" id="KW-0998">Cell outer membrane</keyword>
<dbReference type="AlphaFoldDB" id="A0A368ZHV8"/>
<proteinExistence type="inferred from homology"/>
<reference evidence="13 14" key="1">
    <citation type="submission" date="2018-07" db="EMBL/GenBank/DDBJ databases">
        <title>Genomic Encyclopedia of Type Strains, Phase III (KMG-III): the genomes of soil and plant-associated and newly described type strains.</title>
        <authorList>
            <person name="Whitman W."/>
        </authorList>
    </citation>
    <scope>NUCLEOTIDE SEQUENCE [LARGE SCALE GENOMIC DNA]</scope>
    <source>
        <strain evidence="13 14">CECT 7958</strain>
    </source>
</reference>
<evidence type="ECO:0000256" key="2">
    <source>
        <dbReference type="ARBA" id="ARBA00022448"/>
    </source>
</evidence>
<dbReference type="InterPro" id="IPR023996">
    <property type="entry name" value="TonB-dep_OMP_SusC/RagA"/>
</dbReference>
<dbReference type="Gene3D" id="2.60.40.1120">
    <property type="entry name" value="Carboxypeptidase-like, regulatory domain"/>
    <property type="match status" value="1"/>
</dbReference>
<keyword evidence="2 8" id="KW-0813">Transport</keyword>
<evidence type="ECO:0000256" key="4">
    <source>
        <dbReference type="ARBA" id="ARBA00022692"/>
    </source>
</evidence>
<keyword evidence="3 8" id="KW-1134">Transmembrane beta strand</keyword>
<keyword evidence="4 8" id="KW-0812">Transmembrane</keyword>
<keyword evidence="5 9" id="KW-0798">TonB box</keyword>
<evidence type="ECO:0000256" key="9">
    <source>
        <dbReference type="RuleBase" id="RU003357"/>
    </source>
</evidence>
<gene>
    <name evidence="13" type="ORF">DFQ08_101143</name>
</gene>
<dbReference type="RefSeq" id="WP_114307885.1">
    <property type="nucleotide sequence ID" value="NZ_QPJO01000001.1"/>
</dbReference>
<evidence type="ECO:0000256" key="3">
    <source>
        <dbReference type="ARBA" id="ARBA00022452"/>
    </source>
</evidence>
<dbReference type="InterPro" id="IPR037066">
    <property type="entry name" value="Plug_dom_sf"/>
</dbReference>
<dbReference type="NCBIfam" id="TIGR04056">
    <property type="entry name" value="OMP_RagA_SusC"/>
    <property type="match status" value="1"/>
</dbReference>
<dbReference type="NCBIfam" id="TIGR04057">
    <property type="entry name" value="SusC_RagA_signa"/>
    <property type="match status" value="1"/>
</dbReference>
<feature type="domain" description="TonB-dependent receptor plug" evidence="12">
    <location>
        <begin position="116"/>
        <end position="224"/>
    </location>
</feature>
<dbReference type="InterPro" id="IPR023997">
    <property type="entry name" value="TonB-dep_OMP_SusC/RagA_CS"/>
</dbReference>
<comment type="caution">
    <text evidence="13">The sequence shown here is derived from an EMBL/GenBank/DDBJ whole genome shotgun (WGS) entry which is preliminary data.</text>
</comment>
<evidence type="ECO:0000256" key="8">
    <source>
        <dbReference type="PROSITE-ProRule" id="PRU01360"/>
    </source>
</evidence>
<name>A0A368ZHV8_9FLAO</name>
<dbReference type="Pfam" id="PF00593">
    <property type="entry name" value="TonB_dep_Rec_b-barrel"/>
    <property type="match status" value="1"/>
</dbReference>
<keyword evidence="14" id="KW-1185">Reference proteome</keyword>
<comment type="subcellular location">
    <subcellularLocation>
        <location evidence="1 8">Cell outer membrane</location>
        <topology evidence="1 8">Multi-pass membrane protein</topology>
    </subcellularLocation>
</comment>
<accession>A0A368ZHV8</accession>
<dbReference type="InterPro" id="IPR039426">
    <property type="entry name" value="TonB-dep_rcpt-like"/>
</dbReference>
<dbReference type="Pfam" id="PF07715">
    <property type="entry name" value="Plug"/>
    <property type="match status" value="1"/>
</dbReference>
<evidence type="ECO:0000313" key="14">
    <source>
        <dbReference type="Proteomes" id="UP000253436"/>
    </source>
</evidence>
<feature type="domain" description="TonB-dependent receptor-like beta-barrel" evidence="11">
    <location>
        <begin position="408"/>
        <end position="995"/>
    </location>
</feature>
<evidence type="ECO:0000256" key="5">
    <source>
        <dbReference type="ARBA" id="ARBA00023077"/>
    </source>
</evidence>
<dbReference type="Proteomes" id="UP000253436">
    <property type="component" value="Unassembled WGS sequence"/>
</dbReference>
<evidence type="ECO:0000259" key="11">
    <source>
        <dbReference type="Pfam" id="PF00593"/>
    </source>
</evidence>
<dbReference type="InterPro" id="IPR000531">
    <property type="entry name" value="Beta-barrel_TonB"/>
</dbReference>
<evidence type="ECO:0000313" key="13">
    <source>
        <dbReference type="EMBL" id="RCW93350.1"/>
    </source>
</evidence>
<evidence type="ECO:0000256" key="1">
    <source>
        <dbReference type="ARBA" id="ARBA00004571"/>
    </source>
</evidence>
<dbReference type="InterPro" id="IPR012910">
    <property type="entry name" value="Plug_dom"/>
</dbReference>
<dbReference type="OrthoDB" id="9768177at2"/>
<sequence length="1040" mass="115249">MKLKIKSTLIIFVLMCFSLNAQEAMSIKGQVISTTDGMPVPGVNIVVVGTTKGTTTDFDGYYQLNAKKGDILQFSYLGFATQLITVKEQTTIDVSLVEDASALEEIVVIGYGTQKKSHTTGSISKVVNDDLGQIAVSRVDDALVGQVSGVNIQATDGEAGAAPTITIRGVGSMAGDSTPLIVVDGVIVDSDFLGSLNMNDVESFEILKDAASAAIYGSKGSNGIIMITMKSGIEGKTRVTYSTYTGFKEARKSEAYGTTTQEWADMQMERNGEISVFTQAQLQTGTDRSWQDVFFDGGTISSHALSFRGGNKDTKYSASLNYSDDEGVLLLDNYSKYGARLKVDNKISDKVSIGVNLSPSYTERKRFSESVHNVARHQPWLPIYHTEETLQHVDLNDFSGLEVGDYVRQNHFTIFDLDGDGEINDVLQNIGNSTNQNPYARVTERNRMDKKFKMFGSVNGKYKIIDGLSFTTTLSGSIQDTKRTDYLGTLAREQTSDAYMVETNQKEQYYIFDNFINYNTSFGKHELGITLGNSIETRDYFFSTIKGIGYENDIVQQISGATNIVASETFGMEWQKRGISYISRFTYAYDDKYLMSLSMRRDGSSIFGSDFKYGNFVAASAGWNIAKENFLKDSNIISSLKLRASYGVTGNDRLNTGSVNPDAQGSSSVLSSDNVLQDYYPHLSLLDLTSYVVDGSLSTGYSPLNIANPELKWERLIEINPGIDFGFLNNKITGSVDWYQRTSDQLLLNNPVSSTTGFNTALVNLGEVKNQGFEFELRTRNINKRNFTWQSTLIATTNENTLVNFADSNGQITSIDPSRPAEWINQEGQPISSFYGYVVESEVPIEYRDRPYRHVGAEFGWVKVKDLNGDGVLDDDDKTILGNPYPELIWSLSNDFTIGNLDFSFMFQGSHGAEVRNIGDHYLFSHNNNRTLNDAAAEAGYETEFLVDKYLTNSMIQDASYIALRNVNIGYSFPTELLEKLGFSKLRVYASGQNLLYRTADGYTGWNPEALDKTSPTQYGYQRGGSPIYRTISLGLDVDF</sequence>
<dbReference type="InterPro" id="IPR008969">
    <property type="entry name" value="CarboxyPept-like_regulatory"/>
</dbReference>
<keyword evidence="6 8" id="KW-0472">Membrane</keyword>
<dbReference type="Gene3D" id="2.170.130.10">
    <property type="entry name" value="TonB-dependent receptor, plug domain"/>
    <property type="match status" value="1"/>
</dbReference>
<dbReference type="Pfam" id="PF13715">
    <property type="entry name" value="CarbopepD_reg_2"/>
    <property type="match status" value="1"/>
</dbReference>
<feature type="signal peptide" evidence="10">
    <location>
        <begin position="1"/>
        <end position="21"/>
    </location>
</feature>